<reference evidence="3" key="1">
    <citation type="journal article" date="2019" name="Int. J. Syst. Evol. Microbiol.">
        <title>The Global Catalogue of Microorganisms (GCM) 10K type strain sequencing project: providing services to taxonomists for standard genome sequencing and annotation.</title>
        <authorList>
            <consortium name="The Broad Institute Genomics Platform"/>
            <consortium name="The Broad Institute Genome Sequencing Center for Infectious Disease"/>
            <person name="Wu L."/>
            <person name="Ma J."/>
        </authorList>
    </citation>
    <scope>NUCLEOTIDE SEQUENCE [LARGE SCALE GENOMIC DNA]</scope>
    <source>
        <strain evidence="3">CGMCC 4.7178</strain>
    </source>
</reference>
<accession>A0ABQ2MN96</accession>
<comment type="caution">
    <text evidence="2">The sequence shown here is derived from an EMBL/GenBank/DDBJ whole genome shotgun (WGS) entry which is preliminary data.</text>
</comment>
<dbReference type="EMBL" id="BMMP01000015">
    <property type="protein sequence ID" value="GGO54824.1"/>
    <property type="molecule type" value="Genomic_DNA"/>
</dbReference>
<keyword evidence="3" id="KW-1185">Reference proteome</keyword>
<feature type="compositionally biased region" description="Low complexity" evidence="1">
    <location>
        <begin position="8"/>
        <end position="21"/>
    </location>
</feature>
<feature type="region of interest" description="Disordered" evidence="1">
    <location>
        <begin position="1"/>
        <end position="25"/>
    </location>
</feature>
<organism evidence="2 3">
    <name type="scientific">Streptomyces daqingensis</name>
    <dbReference type="NCBI Taxonomy" id="1472640"/>
    <lineage>
        <taxon>Bacteria</taxon>
        <taxon>Bacillati</taxon>
        <taxon>Actinomycetota</taxon>
        <taxon>Actinomycetes</taxon>
        <taxon>Kitasatosporales</taxon>
        <taxon>Streptomycetaceae</taxon>
        <taxon>Streptomyces</taxon>
    </lineage>
</organism>
<sequence>MPAAFTLSPSSAARRTASARPAVEEGETVRAGEAVTFPAQFCHVVPPLRDVRAVRLLGGCAFI</sequence>
<evidence type="ECO:0000256" key="1">
    <source>
        <dbReference type="SAM" id="MobiDB-lite"/>
    </source>
</evidence>
<name>A0ABQ2MN96_9ACTN</name>
<protein>
    <submittedName>
        <fullName evidence="2">Uncharacterized protein</fullName>
    </submittedName>
</protein>
<proteinExistence type="predicted"/>
<gene>
    <name evidence="2" type="ORF">GCM10012287_44670</name>
</gene>
<dbReference type="Proteomes" id="UP000631535">
    <property type="component" value="Unassembled WGS sequence"/>
</dbReference>
<evidence type="ECO:0000313" key="2">
    <source>
        <dbReference type="EMBL" id="GGO54824.1"/>
    </source>
</evidence>
<evidence type="ECO:0000313" key="3">
    <source>
        <dbReference type="Proteomes" id="UP000631535"/>
    </source>
</evidence>